<dbReference type="Proteomes" id="UP000078389">
    <property type="component" value="Unassembled WGS sequence"/>
</dbReference>
<dbReference type="EMBL" id="LVVY01000098">
    <property type="protein sequence ID" value="OAM76121.1"/>
    <property type="molecule type" value="Genomic_DNA"/>
</dbReference>
<keyword evidence="3" id="KW-1185">Reference proteome</keyword>
<feature type="region of interest" description="Disordered" evidence="1">
    <location>
        <begin position="29"/>
        <end position="61"/>
    </location>
</feature>
<comment type="caution">
    <text evidence="2">The sequence shown here is derived from an EMBL/GenBank/DDBJ whole genome shotgun (WGS) entry which is preliminary data.</text>
</comment>
<evidence type="ECO:0000313" key="2">
    <source>
        <dbReference type="EMBL" id="OAM76121.1"/>
    </source>
</evidence>
<dbReference type="STRING" id="1770058.A3840_13325"/>
<evidence type="ECO:0000313" key="3">
    <source>
        <dbReference type="Proteomes" id="UP000078389"/>
    </source>
</evidence>
<protein>
    <submittedName>
        <fullName evidence="2">Uncharacterized protein</fullName>
    </submittedName>
</protein>
<feature type="compositionally biased region" description="Basic and acidic residues" evidence="1">
    <location>
        <begin position="41"/>
        <end position="54"/>
    </location>
</feature>
<accession>A0A178HTD6</accession>
<name>A0A178HTD6_9HYPH</name>
<gene>
    <name evidence="2" type="ORF">A3840_13325</name>
</gene>
<evidence type="ECO:0000256" key="1">
    <source>
        <dbReference type="SAM" id="MobiDB-lite"/>
    </source>
</evidence>
<sequence>MAAFFVWGAGLGEKRTPEDLMVSLSNHEVGDAGTATTSPFDRLRMRSTDGERPAKAQLEPP</sequence>
<organism evidence="2 3">
    <name type="scientific">Devosia elaeis</name>
    <dbReference type="NCBI Taxonomy" id="1770058"/>
    <lineage>
        <taxon>Bacteria</taxon>
        <taxon>Pseudomonadati</taxon>
        <taxon>Pseudomonadota</taxon>
        <taxon>Alphaproteobacteria</taxon>
        <taxon>Hyphomicrobiales</taxon>
        <taxon>Devosiaceae</taxon>
        <taxon>Devosia</taxon>
    </lineage>
</organism>
<dbReference type="AlphaFoldDB" id="A0A178HTD6"/>
<proteinExistence type="predicted"/>
<reference evidence="2 3" key="1">
    <citation type="submission" date="2016-03" db="EMBL/GenBank/DDBJ databases">
        <title>Genome sequencing of Devosia sp. S37.</title>
        <authorList>
            <person name="Mohd Nor M."/>
        </authorList>
    </citation>
    <scope>NUCLEOTIDE SEQUENCE [LARGE SCALE GENOMIC DNA]</scope>
    <source>
        <strain evidence="2 3">S37</strain>
    </source>
</reference>